<sequence length="306" mass="31163">MDAVRIGIGLPTMDEARHLGAAGVVAAARRAEALGMDSVGAPDVLIGDGTAALDSIVVLSAVAAATERVALEFGVLSLPTRPVAMLAAQIQTLQHLSGGRVRLGVGIGGFPGSPFWQAVGAPATGRGRLADAALRVLPGLIAGEPTVLPDAPGRPSVTLAPGAAVPPILIGGGATEPALRRTAAYGDGWLPSALTTAELAEAAERLRALAAEYGRPAPRIHIGLHAVLGEDPADTADRDAVFGRLAGFFQMTPEQTAQVTVTGGPREAADRLAAYAEAGVDEIGLAIDGRDFMRQLDLIAEARSHL</sequence>
<reference evidence="2 3" key="1">
    <citation type="submission" date="2018-03" db="EMBL/GenBank/DDBJ databases">
        <title>Genomic Encyclopedia of Archaeal and Bacterial Type Strains, Phase II (KMG-II): from individual species to whole genera.</title>
        <authorList>
            <person name="Goeker M."/>
        </authorList>
    </citation>
    <scope>NUCLEOTIDE SEQUENCE [LARGE SCALE GENOMIC DNA]</scope>
    <source>
        <strain evidence="2 3">DSM 45601</strain>
    </source>
</reference>
<protein>
    <submittedName>
        <fullName evidence="2">Alkanesulfonate monooxygenase SsuD/methylene tetrahydromethanopterin reductase-like flavin-dependent oxidoreductase (Luciferase family)</fullName>
    </submittedName>
</protein>
<accession>A0A2T0Q546</accession>
<dbReference type="PANTHER" id="PTHR30011">
    <property type="entry name" value="ALKANESULFONATE MONOOXYGENASE-RELATED"/>
    <property type="match status" value="1"/>
</dbReference>
<dbReference type="Proteomes" id="UP000237846">
    <property type="component" value="Unassembled WGS sequence"/>
</dbReference>
<dbReference type="SUPFAM" id="SSF51679">
    <property type="entry name" value="Bacterial luciferase-like"/>
    <property type="match status" value="1"/>
</dbReference>
<comment type="caution">
    <text evidence="2">The sequence shown here is derived from an EMBL/GenBank/DDBJ whole genome shotgun (WGS) entry which is preliminary data.</text>
</comment>
<proteinExistence type="predicted"/>
<dbReference type="Gene3D" id="3.20.20.30">
    <property type="entry name" value="Luciferase-like domain"/>
    <property type="match status" value="1"/>
</dbReference>
<dbReference type="Pfam" id="PF00296">
    <property type="entry name" value="Bac_luciferase"/>
    <property type="match status" value="1"/>
</dbReference>
<dbReference type="RefSeq" id="WP_106246341.1">
    <property type="nucleotide sequence ID" value="NZ_PVZC01000004.1"/>
</dbReference>
<name>A0A2T0Q546_9ACTN</name>
<keyword evidence="3" id="KW-1185">Reference proteome</keyword>
<keyword evidence="2" id="KW-0503">Monooxygenase</keyword>
<keyword evidence="2" id="KW-0560">Oxidoreductase</keyword>
<organism evidence="2 3">
    <name type="scientific">Allonocardiopsis opalescens</name>
    <dbReference type="NCBI Taxonomy" id="1144618"/>
    <lineage>
        <taxon>Bacteria</taxon>
        <taxon>Bacillati</taxon>
        <taxon>Actinomycetota</taxon>
        <taxon>Actinomycetes</taxon>
        <taxon>Streptosporangiales</taxon>
        <taxon>Allonocardiopsis</taxon>
    </lineage>
</organism>
<evidence type="ECO:0000313" key="2">
    <source>
        <dbReference type="EMBL" id="PRX98831.1"/>
    </source>
</evidence>
<dbReference type="AlphaFoldDB" id="A0A2T0Q546"/>
<dbReference type="InterPro" id="IPR051260">
    <property type="entry name" value="Diverse_substr_monoxygenases"/>
</dbReference>
<dbReference type="GO" id="GO:0004497">
    <property type="term" value="F:monooxygenase activity"/>
    <property type="evidence" value="ECO:0007669"/>
    <property type="project" value="UniProtKB-KW"/>
</dbReference>
<dbReference type="InterPro" id="IPR011251">
    <property type="entry name" value="Luciferase-like_dom"/>
</dbReference>
<gene>
    <name evidence="2" type="ORF">CLV72_104411</name>
</gene>
<dbReference type="PANTHER" id="PTHR30011:SF32">
    <property type="entry name" value="CONSERVED PROTEIN"/>
    <property type="match status" value="1"/>
</dbReference>
<dbReference type="GO" id="GO:0016705">
    <property type="term" value="F:oxidoreductase activity, acting on paired donors, with incorporation or reduction of molecular oxygen"/>
    <property type="evidence" value="ECO:0007669"/>
    <property type="project" value="InterPro"/>
</dbReference>
<evidence type="ECO:0000259" key="1">
    <source>
        <dbReference type="Pfam" id="PF00296"/>
    </source>
</evidence>
<feature type="domain" description="Luciferase-like" evidence="1">
    <location>
        <begin position="21"/>
        <end position="235"/>
    </location>
</feature>
<dbReference type="EMBL" id="PVZC01000004">
    <property type="protein sequence ID" value="PRX98831.1"/>
    <property type="molecule type" value="Genomic_DNA"/>
</dbReference>
<dbReference type="InterPro" id="IPR036661">
    <property type="entry name" value="Luciferase-like_sf"/>
</dbReference>
<evidence type="ECO:0000313" key="3">
    <source>
        <dbReference type="Proteomes" id="UP000237846"/>
    </source>
</evidence>
<dbReference type="OrthoDB" id="3532562at2"/>